<dbReference type="AlphaFoldDB" id="A0A7X0F5G2"/>
<keyword evidence="3" id="KW-1185">Reference proteome</keyword>
<dbReference type="PROSITE" id="PS51257">
    <property type="entry name" value="PROKAR_LIPOPROTEIN"/>
    <property type="match status" value="1"/>
</dbReference>
<dbReference type="Proteomes" id="UP000536262">
    <property type="component" value="Unassembled WGS sequence"/>
</dbReference>
<protein>
    <submittedName>
        <fullName evidence="2">Uncharacterized protein</fullName>
    </submittedName>
</protein>
<evidence type="ECO:0000313" key="2">
    <source>
        <dbReference type="EMBL" id="MBB6353454.1"/>
    </source>
</evidence>
<feature type="chain" id="PRO_5030914745" evidence="1">
    <location>
        <begin position="25"/>
        <end position="110"/>
    </location>
</feature>
<sequence>MISKNSGPRYLALLLISLSLTGCATGDRARLSAAKQAEATAQATRNALQEAAKVPDKPADCRSTERSGVKLNDRLDIALVKTDRALSRANARIARCWAWDETYRKGLGND</sequence>
<reference evidence="2 3" key="1">
    <citation type="submission" date="2020-08" db="EMBL/GenBank/DDBJ databases">
        <title>Genomic Encyclopedia of Type Strains, Phase IV (KMG-IV): sequencing the most valuable type-strain genomes for metagenomic binning, comparative biology and taxonomic classification.</title>
        <authorList>
            <person name="Goeker M."/>
        </authorList>
    </citation>
    <scope>NUCLEOTIDE SEQUENCE [LARGE SCALE GENOMIC DNA]</scope>
    <source>
        <strain evidence="2 3">DSM 7051</strain>
    </source>
</reference>
<evidence type="ECO:0000256" key="1">
    <source>
        <dbReference type="SAM" id="SignalP"/>
    </source>
</evidence>
<gene>
    <name evidence="2" type="ORF">GGR00_001222</name>
</gene>
<dbReference type="EMBL" id="JACHOU010000002">
    <property type="protein sequence ID" value="MBB6353454.1"/>
    <property type="molecule type" value="Genomic_DNA"/>
</dbReference>
<proteinExistence type="predicted"/>
<keyword evidence="1" id="KW-0732">Signal</keyword>
<organism evidence="2 3">
    <name type="scientific">Aminobacter aganoensis</name>
    <dbReference type="NCBI Taxonomy" id="83264"/>
    <lineage>
        <taxon>Bacteria</taxon>
        <taxon>Pseudomonadati</taxon>
        <taxon>Pseudomonadota</taxon>
        <taxon>Alphaproteobacteria</taxon>
        <taxon>Hyphomicrobiales</taxon>
        <taxon>Phyllobacteriaceae</taxon>
        <taxon>Aminobacter</taxon>
    </lineage>
</organism>
<name>A0A7X0F5G2_9HYPH</name>
<accession>A0A7X0F5G2</accession>
<feature type="signal peptide" evidence="1">
    <location>
        <begin position="1"/>
        <end position="24"/>
    </location>
</feature>
<comment type="caution">
    <text evidence="2">The sequence shown here is derived from an EMBL/GenBank/DDBJ whole genome shotgun (WGS) entry which is preliminary data.</text>
</comment>
<evidence type="ECO:0000313" key="3">
    <source>
        <dbReference type="Proteomes" id="UP000536262"/>
    </source>
</evidence>